<evidence type="ECO:0000256" key="1">
    <source>
        <dbReference type="SAM" id="MobiDB-lite"/>
    </source>
</evidence>
<keyword evidence="3" id="KW-1185">Reference proteome</keyword>
<feature type="compositionally biased region" description="Polar residues" evidence="1">
    <location>
        <begin position="374"/>
        <end position="394"/>
    </location>
</feature>
<feature type="compositionally biased region" description="Pro residues" evidence="1">
    <location>
        <begin position="293"/>
        <end position="303"/>
    </location>
</feature>
<reference evidence="2 3" key="1">
    <citation type="journal article" date="2019" name="Nat. Ecol. Evol.">
        <title>Megaphylogeny resolves global patterns of mushroom evolution.</title>
        <authorList>
            <person name="Varga T."/>
            <person name="Krizsan K."/>
            <person name="Foldi C."/>
            <person name="Dima B."/>
            <person name="Sanchez-Garcia M."/>
            <person name="Sanchez-Ramirez S."/>
            <person name="Szollosi G.J."/>
            <person name="Szarkandi J.G."/>
            <person name="Papp V."/>
            <person name="Albert L."/>
            <person name="Andreopoulos W."/>
            <person name="Angelini C."/>
            <person name="Antonin V."/>
            <person name="Barry K.W."/>
            <person name="Bougher N.L."/>
            <person name="Buchanan P."/>
            <person name="Buyck B."/>
            <person name="Bense V."/>
            <person name="Catcheside P."/>
            <person name="Chovatia M."/>
            <person name="Cooper J."/>
            <person name="Damon W."/>
            <person name="Desjardin D."/>
            <person name="Finy P."/>
            <person name="Geml J."/>
            <person name="Haridas S."/>
            <person name="Hughes K."/>
            <person name="Justo A."/>
            <person name="Karasinski D."/>
            <person name="Kautmanova I."/>
            <person name="Kiss B."/>
            <person name="Kocsube S."/>
            <person name="Kotiranta H."/>
            <person name="LaButti K.M."/>
            <person name="Lechner B.E."/>
            <person name="Liimatainen K."/>
            <person name="Lipzen A."/>
            <person name="Lukacs Z."/>
            <person name="Mihaltcheva S."/>
            <person name="Morgado L.N."/>
            <person name="Niskanen T."/>
            <person name="Noordeloos M.E."/>
            <person name="Ohm R.A."/>
            <person name="Ortiz-Santana B."/>
            <person name="Ovrebo C."/>
            <person name="Racz N."/>
            <person name="Riley R."/>
            <person name="Savchenko A."/>
            <person name="Shiryaev A."/>
            <person name="Soop K."/>
            <person name="Spirin V."/>
            <person name="Szebenyi C."/>
            <person name="Tomsovsky M."/>
            <person name="Tulloss R.E."/>
            <person name="Uehling J."/>
            <person name="Grigoriev I.V."/>
            <person name="Vagvolgyi C."/>
            <person name="Papp T."/>
            <person name="Martin F.M."/>
            <person name="Miettinen O."/>
            <person name="Hibbett D.S."/>
            <person name="Nagy L.G."/>
        </authorList>
    </citation>
    <scope>NUCLEOTIDE SEQUENCE [LARGE SCALE GENOMIC DNA]</scope>
    <source>
        <strain evidence="2 3">CBS 166.37</strain>
    </source>
</reference>
<dbReference type="OrthoDB" id="3062721at2759"/>
<dbReference type="EMBL" id="ML213593">
    <property type="protein sequence ID" value="TFK41872.1"/>
    <property type="molecule type" value="Genomic_DNA"/>
</dbReference>
<dbReference type="STRING" id="68775.A0A5C3M9C2"/>
<feature type="region of interest" description="Disordered" evidence="1">
    <location>
        <begin position="84"/>
        <end position="124"/>
    </location>
</feature>
<sequence>MPLYPVSNYLASQPLLPNSLFTLPVNSNAMPPRPNGETPFLVVLSARALGSLGFGLSILAIWIGWLLPTTLAVLPEPLKALPVDKERRRSSPASVPLSPPPPSRRVSAPNTLLPILSSGPGDASRSRHVYFIDSERPHTARRNTAPVDRSHVHLASPENSSLFIGSTFTTSPRSSTSTLVATSTPSTPPATNACPDIVEEPITESDSSRPSSRASLCRPSRIPNMKSVFSGKGKRNSGGENDLTCTDSPPKPIKRTWSLSRNRNGLDITVTEPLATKTPSPSRSVFNRCRPTRAPPSPSPSVAPLPSVTLVPTPTTASFFNRKTERRKSNPVRRTLPYEAPYFASPPLILEEYIKALPQFEEEPKSVPERASASDDNISTSPRGRGRQPSNDKTLGSPAPQRPIPKRRSASAGWVERSASQLS</sequence>
<protein>
    <submittedName>
        <fullName evidence="2">Uncharacterized protein</fullName>
    </submittedName>
</protein>
<feature type="region of interest" description="Disordered" evidence="1">
    <location>
        <begin position="274"/>
        <end position="309"/>
    </location>
</feature>
<gene>
    <name evidence="2" type="ORF">BDQ12DRAFT_677306</name>
</gene>
<feature type="region of interest" description="Disordered" evidence="1">
    <location>
        <begin position="165"/>
        <end position="257"/>
    </location>
</feature>
<feature type="compositionally biased region" description="Low complexity" evidence="1">
    <location>
        <begin position="166"/>
        <end position="193"/>
    </location>
</feature>
<organism evidence="2 3">
    <name type="scientific">Crucibulum laeve</name>
    <dbReference type="NCBI Taxonomy" id="68775"/>
    <lineage>
        <taxon>Eukaryota</taxon>
        <taxon>Fungi</taxon>
        <taxon>Dikarya</taxon>
        <taxon>Basidiomycota</taxon>
        <taxon>Agaricomycotina</taxon>
        <taxon>Agaricomycetes</taxon>
        <taxon>Agaricomycetidae</taxon>
        <taxon>Agaricales</taxon>
        <taxon>Agaricineae</taxon>
        <taxon>Nidulariaceae</taxon>
        <taxon>Crucibulum</taxon>
    </lineage>
</organism>
<dbReference type="AlphaFoldDB" id="A0A5C3M9C2"/>
<feature type="compositionally biased region" description="Low complexity" evidence="1">
    <location>
        <begin position="208"/>
        <end position="221"/>
    </location>
</feature>
<dbReference type="Proteomes" id="UP000308652">
    <property type="component" value="Unassembled WGS sequence"/>
</dbReference>
<evidence type="ECO:0000313" key="2">
    <source>
        <dbReference type="EMBL" id="TFK41872.1"/>
    </source>
</evidence>
<proteinExistence type="predicted"/>
<accession>A0A5C3M9C2</accession>
<name>A0A5C3M9C2_9AGAR</name>
<feature type="region of interest" description="Disordered" evidence="1">
    <location>
        <begin position="361"/>
        <end position="423"/>
    </location>
</feature>
<evidence type="ECO:0000313" key="3">
    <source>
        <dbReference type="Proteomes" id="UP000308652"/>
    </source>
</evidence>